<accession>A0ABW6C4K8</accession>
<dbReference type="InterPro" id="IPR035965">
    <property type="entry name" value="PAS-like_dom_sf"/>
</dbReference>
<evidence type="ECO:0000313" key="8">
    <source>
        <dbReference type="Proteomes" id="UP001597641"/>
    </source>
</evidence>
<dbReference type="PROSITE" id="PS50112">
    <property type="entry name" value="PAS"/>
    <property type="match status" value="1"/>
</dbReference>
<dbReference type="EC" id="2.7.13.3" evidence="2"/>
<dbReference type="SMART" id="SM00387">
    <property type="entry name" value="HATPase_c"/>
    <property type="match status" value="1"/>
</dbReference>
<dbReference type="PROSITE" id="PS50113">
    <property type="entry name" value="PAC"/>
    <property type="match status" value="1"/>
</dbReference>
<evidence type="ECO:0000259" key="6">
    <source>
        <dbReference type="PROSITE" id="PS50113"/>
    </source>
</evidence>
<dbReference type="InterPro" id="IPR005467">
    <property type="entry name" value="His_kinase_dom"/>
</dbReference>
<dbReference type="Gene3D" id="3.30.565.10">
    <property type="entry name" value="Histidine kinase-like ATPase, C-terminal domain"/>
    <property type="match status" value="1"/>
</dbReference>
<evidence type="ECO:0000256" key="2">
    <source>
        <dbReference type="ARBA" id="ARBA00012438"/>
    </source>
</evidence>
<dbReference type="Proteomes" id="UP001597641">
    <property type="component" value="Unassembled WGS sequence"/>
</dbReference>
<dbReference type="Gene3D" id="3.30.450.20">
    <property type="entry name" value="PAS domain"/>
    <property type="match status" value="1"/>
</dbReference>
<dbReference type="PANTHER" id="PTHR43547:SF2">
    <property type="entry name" value="HYBRID SIGNAL TRANSDUCTION HISTIDINE KINASE C"/>
    <property type="match status" value="1"/>
</dbReference>
<dbReference type="InterPro" id="IPR004358">
    <property type="entry name" value="Sig_transdc_His_kin-like_C"/>
</dbReference>
<dbReference type="RefSeq" id="WP_377490924.1">
    <property type="nucleotide sequence ID" value="NZ_JBHUOX010000030.1"/>
</dbReference>
<keyword evidence="7" id="KW-0547">Nucleotide-binding</keyword>
<dbReference type="SUPFAM" id="SSF55874">
    <property type="entry name" value="ATPase domain of HSP90 chaperone/DNA topoisomerase II/histidine kinase"/>
    <property type="match status" value="1"/>
</dbReference>
<feature type="domain" description="PAS" evidence="5">
    <location>
        <begin position="12"/>
        <end position="79"/>
    </location>
</feature>
<comment type="caution">
    <text evidence="7">The sequence shown here is derived from an EMBL/GenBank/DDBJ whole genome shotgun (WGS) entry which is preliminary data.</text>
</comment>
<dbReference type="SUPFAM" id="SSF47384">
    <property type="entry name" value="Homodimeric domain of signal transducing histidine kinase"/>
    <property type="match status" value="1"/>
</dbReference>
<evidence type="ECO:0000256" key="3">
    <source>
        <dbReference type="ARBA" id="ARBA00022553"/>
    </source>
</evidence>
<feature type="domain" description="PAC" evidence="6">
    <location>
        <begin position="87"/>
        <end position="139"/>
    </location>
</feature>
<dbReference type="InterPro" id="IPR000014">
    <property type="entry name" value="PAS"/>
</dbReference>
<feature type="domain" description="Histidine kinase" evidence="4">
    <location>
        <begin position="150"/>
        <end position="367"/>
    </location>
</feature>
<dbReference type="SUPFAM" id="SSF55785">
    <property type="entry name" value="PYP-like sensor domain (PAS domain)"/>
    <property type="match status" value="1"/>
</dbReference>
<dbReference type="CDD" id="cd00075">
    <property type="entry name" value="HATPase"/>
    <property type="match status" value="1"/>
</dbReference>
<dbReference type="Pfam" id="PF02518">
    <property type="entry name" value="HATPase_c"/>
    <property type="match status" value="1"/>
</dbReference>
<dbReference type="Gene3D" id="1.10.287.130">
    <property type="match status" value="1"/>
</dbReference>
<comment type="catalytic activity">
    <reaction evidence="1">
        <text>ATP + protein L-histidine = ADP + protein N-phospho-L-histidine.</text>
        <dbReference type="EC" id="2.7.13.3"/>
    </reaction>
</comment>
<evidence type="ECO:0000259" key="4">
    <source>
        <dbReference type="PROSITE" id="PS50109"/>
    </source>
</evidence>
<dbReference type="EMBL" id="JBHUOX010000030">
    <property type="protein sequence ID" value="MFD3003469.1"/>
    <property type="molecule type" value="Genomic_DNA"/>
</dbReference>
<dbReference type="PRINTS" id="PR00344">
    <property type="entry name" value="BCTRLSENSOR"/>
</dbReference>
<organism evidence="7 8">
    <name type="scientific">Pontibacter toksunensis</name>
    <dbReference type="NCBI Taxonomy" id="1332631"/>
    <lineage>
        <taxon>Bacteria</taxon>
        <taxon>Pseudomonadati</taxon>
        <taxon>Bacteroidota</taxon>
        <taxon>Cytophagia</taxon>
        <taxon>Cytophagales</taxon>
        <taxon>Hymenobacteraceae</taxon>
        <taxon>Pontibacter</taxon>
    </lineage>
</organism>
<dbReference type="InterPro" id="IPR013655">
    <property type="entry name" value="PAS_fold_3"/>
</dbReference>
<name>A0ABW6C4K8_9BACT</name>
<dbReference type="InterPro" id="IPR003594">
    <property type="entry name" value="HATPase_dom"/>
</dbReference>
<proteinExistence type="predicted"/>
<keyword evidence="3" id="KW-0597">Phosphoprotein</keyword>
<evidence type="ECO:0000259" key="5">
    <source>
        <dbReference type="PROSITE" id="PS50112"/>
    </source>
</evidence>
<reference evidence="8" key="1">
    <citation type="journal article" date="2019" name="Int. J. Syst. Evol. Microbiol.">
        <title>The Global Catalogue of Microorganisms (GCM) 10K type strain sequencing project: providing services to taxonomists for standard genome sequencing and annotation.</title>
        <authorList>
            <consortium name="The Broad Institute Genomics Platform"/>
            <consortium name="The Broad Institute Genome Sequencing Center for Infectious Disease"/>
            <person name="Wu L."/>
            <person name="Ma J."/>
        </authorList>
    </citation>
    <scope>NUCLEOTIDE SEQUENCE [LARGE SCALE GENOMIC DNA]</scope>
    <source>
        <strain evidence="8">KCTC 23984</strain>
    </source>
</reference>
<dbReference type="InterPro" id="IPR036097">
    <property type="entry name" value="HisK_dim/P_sf"/>
</dbReference>
<dbReference type="PROSITE" id="PS50109">
    <property type="entry name" value="HIS_KIN"/>
    <property type="match status" value="1"/>
</dbReference>
<dbReference type="NCBIfam" id="TIGR00229">
    <property type="entry name" value="sensory_box"/>
    <property type="match status" value="1"/>
</dbReference>
<dbReference type="CDD" id="cd00130">
    <property type="entry name" value="PAS"/>
    <property type="match status" value="1"/>
</dbReference>
<dbReference type="InterPro" id="IPR000700">
    <property type="entry name" value="PAS-assoc_C"/>
</dbReference>
<dbReference type="PANTHER" id="PTHR43547">
    <property type="entry name" value="TWO-COMPONENT HISTIDINE KINASE"/>
    <property type="match status" value="1"/>
</dbReference>
<sequence length="367" mass="42301">MALFMEDNNTFGSNFMEQVAQQFGQVYFSYDTSSSVFTHIAPAFEQLWGIKPADVTNPVALLSYVHEDDREFLSHQYQKLKITREQVQAEFRIVQADQRIKWIRLSACYLRSEECPQHLIGGYAENITEEKEYAHNLLKYNNKKNSTLEILSHDLAAPFANIQSAIHALEEQIKPEDPDTRKLIEFIRQDAIKGSDMIRDFVDNEFLESSQVVLHKEQMDVANSISIMMDNYKEREKLIDKHFSLISPEKPVYLYVDTMKFMQCMNNLVSNAIKFTHDNGRITVSVEEKEDHVLLTVADNGIGIPPKMQPYLFDRFTKARREGLRGEKTTGLGMSIIHTIIDLHGGKINFKSQENAGTTFYILMPKE</sequence>
<evidence type="ECO:0000256" key="1">
    <source>
        <dbReference type="ARBA" id="ARBA00000085"/>
    </source>
</evidence>
<dbReference type="GO" id="GO:0005524">
    <property type="term" value="F:ATP binding"/>
    <property type="evidence" value="ECO:0007669"/>
    <property type="project" value="UniProtKB-KW"/>
</dbReference>
<keyword evidence="8" id="KW-1185">Reference proteome</keyword>
<evidence type="ECO:0000313" key="7">
    <source>
        <dbReference type="EMBL" id="MFD3003469.1"/>
    </source>
</evidence>
<protein>
    <recommendedName>
        <fullName evidence="2">histidine kinase</fullName>
        <ecNumber evidence="2">2.7.13.3</ecNumber>
    </recommendedName>
</protein>
<gene>
    <name evidence="7" type="ORF">ACFS7Z_24135</name>
</gene>
<dbReference type="Pfam" id="PF08447">
    <property type="entry name" value="PAS_3"/>
    <property type="match status" value="1"/>
</dbReference>
<dbReference type="InterPro" id="IPR036890">
    <property type="entry name" value="HATPase_C_sf"/>
</dbReference>
<keyword evidence="7" id="KW-0067">ATP-binding</keyword>